<keyword evidence="1" id="KW-0812">Transmembrane</keyword>
<evidence type="ECO:0000313" key="3">
    <source>
        <dbReference type="Proteomes" id="UP000199079"/>
    </source>
</evidence>
<proteinExistence type="predicted"/>
<dbReference type="GeneID" id="43839371"/>
<feature type="transmembrane region" description="Helical" evidence="1">
    <location>
        <begin position="31"/>
        <end position="52"/>
    </location>
</feature>
<evidence type="ECO:0000256" key="1">
    <source>
        <dbReference type="SAM" id="Phobius"/>
    </source>
</evidence>
<protein>
    <submittedName>
        <fullName evidence="2">Uncharacterized protein</fullName>
    </submittedName>
</protein>
<accession>A0A1H3J2V3</accession>
<keyword evidence="1" id="KW-1133">Transmembrane helix</keyword>
<reference evidence="3" key="1">
    <citation type="submission" date="2016-10" db="EMBL/GenBank/DDBJ databases">
        <authorList>
            <person name="Varghese N."/>
            <person name="Submissions S."/>
        </authorList>
    </citation>
    <scope>NUCLEOTIDE SEQUENCE [LARGE SCALE GENOMIC DNA]</scope>
    <source>
        <strain evidence="3">DC30,IBRC 10041,KCTC 4046</strain>
    </source>
</reference>
<dbReference type="EMBL" id="FNPC01000004">
    <property type="protein sequence ID" value="SDY33514.1"/>
    <property type="molecule type" value="Genomic_DNA"/>
</dbReference>
<dbReference type="OrthoDB" id="377329at2157"/>
<sequence>MDTDRPPAEIAETLAMPFILGMAFGLAIGRFLGGFVVGVPLGLVLFAAFAWIRSRLAALPQ</sequence>
<organism evidence="2 3">
    <name type="scientific">Halopenitus persicus</name>
    <dbReference type="NCBI Taxonomy" id="1048396"/>
    <lineage>
        <taxon>Archaea</taxon>
        <taxon>Methanobacteriati</taxon>
        <taxon>Methanobacteriota</taxon>
        <taxon>Stenosarchaea group</taxon>
        <taxon>Halobacteria</taxon>
        <taxon>Halobacteriales</taxon>
        <taxon>Haloferacaceae</taxon>
        <taxon>Halopenitus</taxon>
    </lineage>
</organism>
<keyword evidence="1" id="KW-0472">Membrane</keyword>
<keyword evidence="3" id="KW-1185">Reference proteome</keyword>
<name>A0A1H3J2V3_9EURY</name>
<evidence type="ECO:0000313" key="2">
    <source>
        <dbReference type="EMBL" id="SDY33514.1"/>
    </source>
</evidence>
<dbReference type="Proteomes" id="UP000199079">
    <property type="component" value="Unassembled WGS sequence"/>
</dbReference>
<dbReference type="RefSeq" id="WP_021073397.1">
    <property type="nucleotide sequence ID" value="NZ_FNPC01000004.1"/>
</dbReference>
<gene>
    <name evidence="2" type="ORF">SAMN05216564_104340</name>
</gene>
<dbReference type="AlphaFoldDB" id="A0A1H3J2V3"/>